<accession>A0A8J3B9J1</accession>
<name>A0A8J3B9J1_9BACI</name>
<proteinExistence type="predicted"/>
<reference evidence="1" key="1">
    <citation type="journal article" date="2014" name="Int. J. Syst. Evol. Microbiol.">
        <title>Complete genome sequence of Corynebacterium casei LMG S-19264T (=DSM 44701T), isolated from a smear-ripened cheese.</title>
        <authorList>
            <consortium name="US DOE Joint Genome Institute (JGI-PGF)"/>
            <person name="Walter F."/>
            <person name="Albersmeier A."/>
            <person name="Kalinowski J."/>
            <person name="Ruckert C."/>
        </authorList>
    </citation>
    <scope>NUCLEOTIDE SEQUENCE</scope>
    <source>
        <strain evidence="1">JCM 14719</strain>
    </source>
</reference>
<sequence>MDLLNKGDSTGKKRGGFTILGNPANVHAGFGRGVIDLSAVAPVIIDGEDAYIDLGALHAKSAVERGIKWTTNRDEVPNGKPYWVVWVTVGENEKGPYYKGVAASYMEIDREARRGYKILAEHVNRMDASMKGRILVDEMDDRSKAVLRAFLMRHNPQMWANSPDELKAALA</sequence>
<protein>
    <recommendedName>
        <fullName evidence="3">YwhD family protein</fullName>
    </recommendedName>
</protein>
<evidence type="ECO:0008006" key="3">
    <source>
        <dbReference type="Google" id="ProtNLM"/>
    </source>
</evidence>
<dbReference type="RefSeq" id="WP_054670938.1">
    <property type="nucleotide sequence ID" value="NZ_BMOF01000047.1"/>
</dbReference>
<organism evidence="1 2">
    <name type="scientific">Calditerricola satsumensis</name>
    <dbReference type="NCBI Taxonomy" id="373054"/>
    <lineage>
        <taxon>Bacteria</taxon>
        <taxon>Bacillati</taxon>
        <taxon>Bacillota</taxon>
        <taxon>Bacilli</taxon>
        <taxon>Bacillales</taxon>
        <taxon>Bacillaceae</taxon>
        <taxon>Calditerricola</taxon>
    </lineage>
</organism>
<gene>
    <name evidence="1" type="primary">ywhD</name>
    <name evidence="1" type="ORF">GCM10007043_19510</name>
</gene>
<dbReference type="AlphaFoldDB" id="A0A8J3B9J1"/>
<evidence type="ECO:0000313" key="2">
    <source>
        <dbReference type="Proteomes" id="UP000637720"/>
    </source>
</evidence>
<dbReference type="InterPro" id="IPR014852">
    <property type="entry name" value="YwhD"/>
</dbReference>
<reference evidence="1" key="2">
    <citation type="submission" date="2020-09" db="EMBL/GenBank/DDBJ databases">
        <authorList>
            <person name="Sun Q."/>
            <person name="Ohkuma M."/>
        </authorList>
    </citation>
    <scope>NUCLEOTIDE SEQUENCE</scope>
    <source>
        <strain evidence="1">JCM 14719</strain>
    </source>
</reference>
<comment type="caution">
    <text evidence="1">The sequence shown here is derived from an EMBL/GenBank/DDBJ whole genome shotgun (WGS) entry which is preliminary data.</text>
</comment>
<evidence type="ECO:0000313" key="1">
    <source>
        <dbReference type="EMBL" id="GGK05531.1"/>
    </source>
</evidence>
<dbReference type="Proteomes" id="UP000637720">
    <property type="component" value="Unassembled WGS sequence"/>
</dbReference>
<dbReference type="Pfam" id="PF08741">
    <property type="entry name" value="YwhD"/>
    <property type="match status" value="1"/>
</dbReference>
<dbReference type="EMBL" id="BMOF01000047">
    <property type="protein sequence ID" value="GGK05531.1"/>
    <property type="molecule type" value="Genomic_DNA"/>
</dbReference>
<keyword evidence="2" id="KW-1185">Reference proteome</keyword>